<evidence type="ECO:0000256" key="11">
    <source>
        <dbReference type="SAM" id="MobiDB-lite"/>
    </source>
</evidence>
<dbReference type="RefSeq" id="XP_028967795.1">
    <property type="nucleotide sequence ID" value="XM_029111962.1"/>
</dbReference>
<dbReference type="Proteomes" id="UP000694867">
    <property type="component" value="Unplaced"/>
</dbReference>
<evidence type="ECO:0000259" key="12">
    <source>
        <dbReference type="PROSITE" id="PS51030"/>
    </source>
</evidence>
<dbReference type="Gene3D" id="3.30.50.10">
    <property type="entry name" value="Erythroid Transcription Factor GATA-1, subunit A"/>
    <property type="match status" value="1"/>
</dbReference>
<dbReference type="SUPFAM" id="SSF48508">
    <property type="entry name" value="Nuclear receptor ligand-binding domain"/>
    <property type="match status" value="1"/>
</dbReference>
<evidence type="ECO:0000256" key="4">
    <source>
        <dbReference type="ARBA" id="ARBA00022833"/>
    </source>
</evidence>
<dbReference type="GO" id="GO:0005634">
    <property type="term" value="C:nucleus"/>
    <property type="evidence" value="ECO:0007669"/>
    <property type="project" value="UniProtKB-SubCell"/>
</dbReference>
<evidence type="ECO:0000256" key="1">
    <source>
        <dbReference type="ARBA" id="ARBA00004123"/>
    </source>
</evidence>
<evidence type="ECO:0000256" key="5">
    <source>
        <dbReference type="ARBA" id="ARBA00023015"/>
    </source>
</evidence>
<dbReference type="GO" id="GO:0000978">
    <property type="term" value="F:RNA polymerase II cis-regulatory region sequence-specific DNA binding"/>
    <property type="evidence" value="ECO:0007669"/>
    <property type="project" value="TreeGrafter"/>
</dbReference>
<dbReference type="FunFam" id="3.30.50.10:FF:000006">
    <property type="entry name" value="Nuclear receptor subfamily 5 group A member"/>
    <property type="match status" value="1"/>
</dbReference>
<dbReference type="SMART" id="SM00430">
    <property type="entry name" value="HOLI"/>
    <property type="match status" value="1"/>
</dbReference>
<dbReference type="SMART" id="SM00399">
    <property type="entry name" value="ZnF_C4"/>
    <property type="match status" value="1"/>
</dbReference>
<dbReference type="PROSITE" id="PS51030">
    <property type="entry name" value="NUCLEAR_REC_DBD_2"/>
    <property type="match status" value="1"/>
</dbReference>
<organism evidence="14 15">
    <name type="scientific">Galendromus occidentalis</name>
    <name type="common">western predatory mite</name>
    <dbReference type="NCBI Taxonomy" id="34638"/>
    <lineage>
        <taxon>Eukaryota</taxon>
        <taxon>Metazoa</taxon>
        <taxon>Ecdysozoa</taxon>
        <taxon>Arthropoda</taxon>
        <taxon>Chelicerata</taxon>
        <taxon>Arachnida</taxon>
        <taxon>Acari</taxon>
        <taxon>Parasitiformes</taxon>
        <taxon>Mesostigmata</taxon>
        <taxon>Gamasina</taxon>
        <taxon>Phytoseioidea</taxon>
        <taxon>Phytoseiidae</taxon>
        <taxon>Typhlodrominae</taxon>
        <taxon>Galendromus</taxon>
    </lineage>
</organism>
<evidence type="ECO:0000256" key="9">
    <source>
        <dbReference type="ARBA" id="ARBA00023242"/>
    </source>
</evidence>
<dbReference type="GO" id="GO:0005667">
    <property type="term" value="C:transcription regulator complex"/>
    <property type="evidence" value="ECO:0007669"/>
    <property type="project" value="TreeGrafter"/>
</dbReference>
<evidence type="ECO:0000256" key="2">
    <source>
        <dbReference type="ARBA" id="ARBA00022723"/>
    </source>
</evidence>
<comment type="subcellular location">
    <subcellularLocation>
        <location evidence="1 10">Nucleus</location>
    </subcellularLocation>
</comment>
<evidence type="ECO:0000313" key="15">
    <source>
        <dbReference type="RefSeq" id="XP_028967795.1"/>
    </source>
</evidence>
<protein>
    <submittedName>
        <fullName evidence="15">Probable nuclear hormone receptor HR38</fullName>
    </submittedName>
</protein>
<dbReference type="SUPFAM" id="SSF57716">
    <property type="entry name" value="Glucocorticoid receptor-like (DNA-binding domain)"/>
    <property type="match status" value="1"/>
</dbReference>
<dbReference type="PRINTS" id="PR00398">
    <property type="entry name" value="STRDHORMONER"/>
</dbReference>
<dbReference type="PANTHER" id="PTHR24085:SF4">
    <property type="entry name" value="NUCLEAR HORMONE RECEPTOR HR38-RELATED"/>
    <property type="match status" value="1"/>
</dbReference>
<name>A0AAJ7SGS9_9ACAR</name>
<evidence type="ECO:0000256" key="6">
    <source>
        <dbReference type="ARBA" id="ARBA00023125"/>
    </source>
</evidence>
<dbReference type="InterPro" id="IPR001628">
    <property type="entry name" value="Znf_hrmn_rcpt"/>
</dbReference>
<feature type="domain" description="NR LBD" evidence="13">
    <location>
        <begin position="425"/>
        <end position="663"/>
    </location>
</feature>
<sequence length="666" mass="73699">MHFIFKDNVASLWRDLSRHQDLRTDAILTSVSAKSPTAFSHPLTPGRQNSIYKQNQRSSKGTMLLVEQPQTAATFVPQYSLTQQPFSCDFLDVEADLANFVSEEDLRISHSALELLSTESALFDMFQEPSNTSQVSSIPATDAPMAPLTLTNSDSKSHMDIQLPSFDETYSPRFRRDCPDGSDFSFKFEELIATSPDMPSSSGSLPTDLGSSSGFTRPRQSVPGYSSDNTSFSSCSSKASYSGDTTPPPAMTPPCAMASPTCSRRSSLASSTASMSSPLRETATPSRRASTPSPASSISGPIVQQKKKSAGSLPCAVCGDNALCQHYGVRTCEGCKGFFKRTVQRKQKYACMTDKKCTIDKEKRNRCQYCRYEKCLAVGMDPEFVRTDDLKGRRGRLPSKPKLQSHGSQLNISTVSPTISAPSPPPTNLIGQLVHAHQISSPEMSNRDFTRFQELKHNTEHVPRTPQEVQEFYELLTSSIVVIRKFVDAIPGFRELLPEDRELLFTTASLGLFALRVAYRMMHSNHTEITLCNSVVLHRSQAQRGFGEWLDRISVLSKSLENFAIDESILACLAALFVLDARAGVKEPAKVERLAEAVTNALREHVSYIPQGQQRMHYFSSLLAKIPTDLRSISVQGLRGIFYLMHEEVVPAPPLLESLFEPDLPY</sequence>
<comment type="similarity">
    <text evidence="10">Belongs to the nuclear hormone receptor family.</text>
</comment>
<dbReference type="InterPro" id="IPR003070">
    <property type="entry name" value="NR4A1-3"/>
</dbReference>
<feature type="compositionally biased region" description="Low complexity" evidence="11">
    <location>
        <begin position="226"/>
        <end position="242"/>
    </location>
</feature>
<dbReference type="InterPro" id="IPR000536">
    <property type="entry name" value="Nucl_hrmn_rcpt_lig-bd"/>
</dbReference>
<gene>
    <name evidence="15" type="primary">LOC100902028</name>
</gene>
<dbReference type="PANTHER" id="PTHR24085">
    <property type="entry name" value="NUCLEAR HORMONE RECEPTOR"/>
    <property type="match status" value="1"/>
</dbReference>
<feature type="compositionally biased region" description="Polar residues" evidence="11">
    <location>
        <begin position="197"/>
        <end position="219"/>
    </location>
</feature>
<keyword evidence="4 10" id="KW-0862">Zinc</keyword>
<dbReference type="Gene3D" id="1.10.565.10">
    <property type="entry name" value="Retinoid X Receptor"/>
    <property type="match status" value="1"/>
</dbReference>
<feature type="compositionally biased region" description="Low complexity" evidence="11">
    <location>
        <begin position="253"/>
        <end position="297"/>
    </location>
</feature>
<keyword evidence="5 10" id="KW-0805">Transcription regulation</keyword>
<evidence type="ECO:0000259" key="13">
    <source>
        <dbReference type="PROSITE" id="PS51843"/>
    </source>
</evidence>
<keyword evidence="14" id="KW-1185">Reference proteome</keyword>
<dbReference type="AlphaFoldDB" id="A0AAJ7SGS9"/>
<keyword evidence="7 10" id="KW-0804">Transcription</keyword>
<dbReference type="GO" id="GO:0008270">
    <property type="term" value="F:zinc ion binding"/>
    <property type="evidence" value="ECO:0007669"/>
    <property type="project" value="UniProtKB-KW"/>
</dbReference>
<evidence type="ECO:0000256" key="7">
    <source>
        <dbReference type="ARBA" id="ARBA00023163"/>
    </source>
</evidence>
<dbReference type="PROSITE" id="PS00031">
    <property type="entry name" value="NUCLEAR_REC_DBD_1"/>
    <property type="match status" value="1"/>
</dbReference>
<dbReference type="KEGG" id="goe:100902028"/>
<dbReference type="InterPro" id="IPR035500">
    <property type="entry name" value="NHR-like_dom_sf"/>
</dbReference>
<dbReference type="Pfam" id="PF00104">
    <property type="entry name" value="Hormone_recep"/>
    <property type="match status" value="1"/>
</dbReference>
<dbReference type="GO" id="GO:0035259">
    <property type="term" value="F:nuclear glucocorticoid receptor binding"/>
    <property type="evidence" value="ECO:0007669"/>
    <property type="project" value="TreeGrafter"/>
</dbReference>
<evidence type="ECO:0000256" key="10">
    <source>
        <dbReference type="RuleBase" id="RU004334"/>
    </source>
</evidence>
<keyword evidence="9 10" id="KW-0539">Nucleus</keyword>
<dbReference type="CDD" id="cd06969">
    <property type="entry name" value="NR_DBD_NGFI-B"/>
    <property type="match status" value="1"/>
</dbReference>
<dbReference type="GO" id="GO:0071376">
    <property type="term" value="P:cellular response to corticotropin-releasing hormone stimulus"/>
    <property type="evidence" value="ECO:0007669"/>
    <property type="project" value="TreeGrafter"/>
</dbReference>
<keyword evidence="2 10" id="KW-0479">Metal-binding</keyword>
<feature type="region of interest" description="Disordered" evidence="11">
    <location>
        <begin position="195"/>
        <end position="303"/>
    </location>
</feature>
<dbReference type="PRINTS" id="PR00047">
    <property type="entry name" value="STROIDFINGER"/>
</dbReference>
<dbReference type="PRINTS" id="PR01284">
    <property type="entry name" value="NUCLEARECPTR"/>
</dbReference>
<dbReference type="PROSITE" id="PS51843">
    <property type="entry name" value="NR_LBD"/>
    <property type="match status" value="1"/>
</dbReference>
<keyword evidence="6 10" id="KW-0238">DNA-binding</keyword>
<feature type="domain" description="Nuclear receptor" evidence="12">
    <location>
        <begin position="312"/>
        <end position="387"/>
    </location>
</feature>
<proteinExistence type="inferred from homology"/>
<dbReference type="GO" id="GO:0004879">
    <property type="term" value="F:nuclear receptor activity"/>
    <property type="evidence" value="ECO:0007669"/>
    <property type="project" value="InterPro"/>
</dbReference>
<accession>A0AAJ7SGS9</accession>
<evidence type="ECO:0000256" key="8">
    <source>
        <dbReference type="ARBA" id="ARBA00023170"/>
    </source>
</evidence>
<keyword evidence="8 10" id="KW-0675">Receptor</keyword>
<dbReference type="InterPro" id="IPR013088">
    <property type="entry name" value="Znf_NHR/GATA"/>
</dbReference>
<evidence type="ECO:0000256" key="3">
    <source>
        <dbReference type="ARBA" id="ARBA00022771"/>
    </source>
</evidence>
<evidence type="ECO:0000313" key="14">
    <source>
        <dbReference type="Proteomes" id="UP000694867"/>
    </source>
</evidence>
<dbReference type="Pfam" id="PF00105">
    <property type="entry name" value="zf-C4"/>
    <property type="match status" value="1"/>
</dbReference>
<dbReference type="InterPro" id="IPR001723">
    <property type="entry name" value="Nuclear_hrmn_rcpt"/>
</dbReference>
<reference evidence="15" key="1">
    <citation type="submission" date="2025-08" db="UniProtKB">
        <authorList>
            <consortium name="RefSeq"/>
        </authorList>
    </citation>
    <scope>IDENTIFICATION</scope>
</reference>
<dbReference type="GeneID" id="100902028"/>
<keyword evidence="3 10" id="KW-0863">Zinc-finger</keyword>